<evidence type="ECO:0000256" key="7">
    <source>
        <dbReference type="ARBA" id="ARBA00022833"/>
    </source>
</evidence>
<feature type="transmembrane region" description="Helical" evidence="12">
    <location>
        <begin position="260"/>
        <end position="280"/>
    </location>
</feature>
<evidence type="ECO:0000256" key="11">
    <source>
        <dbReference type="SAM" id="MobiDB-lite"/>
    </source>
</evidence>
<dbReference type="STRING" id="3218.A0A2K1IYZ3"/>
<reference evidence="14 16" key="1">
    <citation type="journal article" date="2008" name="Science">
        <title>The Physcomitrella genome reveals evolutionary insights into the conquest of land by plants.</title>
        <authorList>
            <person name="Rensing S."/>
            <person name="Lang D."/>
            <person name="Zimmer A."/>
            <person name="Terry A."/>
            <person name="Salamov A."/>
            <person name="Shapiro H."/>
            <person name="Nishiyama T."/>
            <person name="Perroud P.-F."/>
            <person name="Lindquist E."/>
            <person name="Kamisugi Y."/>
            <person name="Tanahashi T."/>
            <person name="Sakakibara K."/>
            <person name="Fujita T."/>
            <person name="Oishi K."/>
            <person name="Shin-I T."/>
            <person name="Kuroki Y."/>
            <person name="Toyoda A."/>
            <person name="Suzuki Y."/>
            <person name="Hashimoto A."/>
            <person name="Yamaguchi K."/>
            <person name="Sugano A."/>
            <person name="Kohara Y."/>
            <person name="Fujiyama A."/>
            <person name="Anterola A."/>
            <person name="Aoki S."/>
            <person name="Ashton N."/>
            <person name="Barbazuk W.B."/>
            <person name="Barker E."/>
            <person name="Bennetzen J."/>
            <person name="Bezanilla M."/>
            <person name="Blankenship R."/>
            <person name="Cho S.H."/>
            <person name="Dutcher S."/>
            <person name="Estelle M."/>
            <person name="Fawcett J.A."/>
            <person name="Gundlach H."/>
            <person name="Hanada K."/>
            <person name="Heyl A."/>
            <person name="Hicks K.A."/>
            <person name="Hugh J."/>
            <person name="Lohr M."/>
            <person name="Mayer K."/>
            <person name="Melkozernov A."/>
            <person name="Murata T."/>
            <person name="Nelson D."/>
            <person name="Pils B."/>
            <person name="Prigge M."/>
            <person name="Reiss B."/>
            <person name="Renner T."/>
            <person name="Rombauts S."/>
            <person name="Rushton P."/>
            <person name="Sanderfoot A."/>
            <person name="Schween G."/>
            <person name="Shiu S.-H."/>
            <person name="Stueber K."/>
            <person name="Theodoulou F.L."/>
            <person name="Tu H."/>
            <person name="Van de Peer Y."/>
            <person name="Verrier P.J."/>
            <person name="Waters E."/>
            <person name="Wood A."/>
            <person name="Yang L."/>
            <person name="Cove D."/>
            <person name="Cuming A."/>
            <person name="Hasebe M."/>
            <person name="Lucas S."/>
            <person name="Mishler D.B."/>
            <person name="Reski R."/>
            <person name="Grigoriev I."/>
            <person name="Quatrano R.S."/>
            <person name="Boore J.L."/>
        </authorList>
    </citation>
    <scope>NUCLEOTIDE SEQUENCE [LARGE SCALE GENOMIC DNA]</scope>
    <source>
        <strain evidence="15 16">cv. Gransden 2004</strain>
    </source>
</reference>
<dbReference type="SMART" id="SM00228">
    <property type="entry name" value="PDZ"/>
    <property type="match status" value="1"/>
</dbReference>
<dbReference type="GO" id="GO:0004222">
    <property type="term" value="F:metalloendopeptidase activity"/>
    <property type="evidence" value="ECO:0007669"/>
    <property type="project" value="InterPro"/>
</dbReference>
<dbReference type="GeneID" id="112296154"/>
<keyword evidence="7" id="KW-0862">Zinc</keyword>
<evidence type="ECO:0000313" key="15">
    <source>
        <dbReference type="EnsemblPlants" id="PAC:32939004.CDS.1"/>
    </source>
</evidence>
<sequence>MARASVCCPSPSTPYLRAFQLHNSTVSSQHCRVLHVCGTRGLEPVVVKTSVVGGRQKVIKLCFSLVCSSADSRRFCPRRSSASSWNGRVRGPRDSKGSRGRRVGSGISEHLTDAEESDEDAQVSTSGASVDTKPLEWIQRAMCFEESGKYLVGLALPGLALPLGLEGPQSFAEALGVLAAIVTVHEAGHFLAARLQGIHVTQFAIGFGPPIAKFKSKNVEYSLRAVPLGGYVGFPDDDPESVYEPDDPDLLKNRSIPERALVISAGVIANIIFAYTVLFGQVVTVGLLEQEFLPGVVIHVINPNSAAALAGIEPGDVVAGVNGHLLGTREASVRDLLQTIKDNPQKKLNFLVIRNGSELVNLDVTPNRAKDGGGRIGVQLSANSKTKRVKAANLADASLKATKEFTRLLTVVTDGLKQVFLNFAQTADKLSGPVAILAAGAEVARNDIAGLFQFAAIVNINLAVVNLLPLPALDGGYLFLIALEALRGKKLPEGVEQGIMSSGFLLLLAVGIVLIVRDTLNLGIMQPML</sequence>
<dbReference type="PANTHER" id="PTHR42837">
    <property type="entry name" value="REGULATOR OF SIGMA-E PROTEASE RSEP"/>
    <property type="match status" value="1"/>
</dbReference>
<dbReference type="GO" id="GO:0004175">
    <property type="term" value="F:endopeptidase activity"/>
    <property type="evidence" value="ECO:0000318"/>
    <property type="project" value="GO_Central"/>
</dbReference>
<evidence type="ECO:0000256" key="10">
    <source>
        <dbReference type="ARBA" id="ARBA00023136"/>
    </source>
</evidence>
<accession>A0A2K1IYZ3</accession>
<dbReference type="PaxDb" id="3218-PP1S170_49V6.1"/>
<evidence type="ECO:0000256" key="3">
    <source>
        <dbReference type="ARBA" id="ARBA00009989"/>
    </source>
</evidence>
<dbReference type="CDD" id="cd06163">
    <property type="entry name" value="S2P-M50_PDZ_RseP-like"/>
    <property type="match status" value="1"/>
</dbReference>
<proteinExistence type="inferred from homology"/>
<protein>
    <recommendedName>
        <fullName evidence="13">PDZ domain-containing protein</fullName>
    </recommendedName>
</protein>
<dbReference type="OMA" id="EYGHFWA"/>
<evidence type="ECO:0000313" key="16">
    <source>
        <dbReference type="Proteomes" id="UP000006727"/>
    </source>
</evidence>
<dbReference type="EnsemblPlants" id="Pp3c19_19130V3.2">
    <property type="protein sequence ID" value="PAC:32939005.CDS.1"/>
    <property type="gene ID" value="Pp3c19_19130"/>
</dbReference>
<evidence type="ECO:0000256" key="8">
    <source>
        <dbReference type="ARBA" id="ARBA00022989"/>
    </source>
</evidence>
<dbReference type="KEGG" id="ppp:112296154"/>
<evidence type="ECO:0000313" key="14">
    <source>
        <dbReference type="EMBL" id="PNR34498.1"/>
    </source>
</evidence>
<dbReference type="Pfam" id="PF02163">
    <property type="entry name" value="Peptidase_M50"/>
    <property type="match status" value="1"/>
</dbReference>
<feature type="transmembrane region" description="Helical" evidence="12">
    <location>
        <begin position="498"/>
        <end position="516"/>
    </location>
</feature>
<dbReference type="FunCoup" id="A0A2K1IYZ3">
    <property type="interactions" value="1370"/>
</dbReference>
<dbReference type="SUPFAM" id="SSF50156">
    <property type="entry name" value="PDZ domain-like"/>
    <property type="match status" value="1"/>
</dbReference>
<evidence type="ECO:0000256" key="1">
    <source>
        <dbReference type="ARBA" id="ARBA00001947"/>
    </source>
</evidence>
<dbReference type="EMBL" id="ABEU02000019">
    <property type="protein sequence ID" value="PNR34498.1"/>
    <property type="molecule type" value="Genomic_DNA"/>
</dbReference>
<comment type="subcellular location">
    <subcellularLocation>
        <location evidence="2">Membrane</location>
        <topology evidence="2">Multi-pass membrane protein</topology>
    </subcellularLocation>
</comment>
<dbReference type="Gramene" id="Pp3c19_19130V3.1">
    <property type="protein sequence ID" value="PAC:32939004.CDS.1"/>
    <property type="gene ID" value="Pp3c19_19130"/>
</dbReference>
<evidence type="ECO:0000256" key="6">
    <source>
        <dbReference type="ARBA" id="ARBA00022801"/>
    </source>
</evidence>
<dbReference type="AlphaFoldDB" id="A0A2K1IYZ3"/>
<organism evidence="14">
    <name type="scientific">Physcomitrium patens</name>
    <name type="common">Spreading-leaved earth moss</name>
    <name type="synonym">Physcomitrella patens</name>
    <dbReference type="NCBI Taxonomy" id="3218"/>
    <lineage>
        <taxon>Eukaryota</taxon>
        <taxon>Viridiplantae</taxon>
        <taxon>Streptophyta</taxon>
        <taxon>Embryophyta</taxon>
        <taxon>Bryophyta</taxon>
        <taxon>Bryophytina</taxon>
        <taxon>Bryopsida</taxon>
        <taxon>Funariidae</taxon>
        <taxon>Funariales</taxon>
        <taxon>Funariaceae</taxon>
        <taxon>Physcomitrium</taxon>
    </lineage>
</organism>
<dbReference type="Pfam" id="PF17820">
    <property type="entry name" value="PDZ_6"/>
    <property type="match status" value="1"/>
</dbReference>
<reference evidence="15" key="3">
    <citation type="submission" date="2020-12" db="UniProtKB">
        <authorList>
            <consortium name="EnsemblPlants"/>
        </authorList>
    </citation>
    <scope>IDENTIFICATION</scope>
</reference>
<feature type="region of interest" description="Disordered" evidence="11">
    <location>
        <begin position="78"/>
        <end position="128"/>
    </location>
</feature>
<dbReference type="PROSITE" id="PS50106">
    <property type="entry name" value="PDZ"/>
    <property type="match status" value="1"/>
</dbReference>
<dbReference type="GO" id="GO:0016020">
    <property type="term" value="C:membrane"/>
    <property type="evidence" value="ECO:0007669"/>
    <property type="project" value="UniProtKB-SubCell"/>
</dbReference>
<evidence type="ECO:0000259" key="13">
    <source>
        <dbReference type="PROSITE" id="PS50106"/>
    </source>
</evidence>
<dbReference type="NCBIfam" id="TIGR00054">
    <property type="entry name" value="RIP metalloprotease RseP"/>
    <property type="match status" value="2"/>
</dbReference>
<dbReference type="RefSeq" id="XP_024404172.1">
    <property type="nucleotide sequence ID" value="XM_024548404.2"/>
</dbReference>
<name>A0A2K1IYZ3_PHYPA</name>
<evidence type="ECO:0000256" key="5">
    <source>
        <dbReference type="ARBA" id="ARBA00022692"/>
    </source>
</evidence>
<keyword evidence="5 12" id="KW-0812">Transmembrane</keyword>
<dbReference type="InterPro" id="IPR001478">
    <property type="entry name" value="PDZ"/>
</dbReference>
<evidence type="ECO:0000256" key="9">
    <source>
        <dbReference type="ARBA" id="ARBA00023049"/>
    </source>
</evidence>
<keyword evidence="9" id="KW-0482">Metalloprotease</keyword>
<comment type="cofactor">
    <cofactor evidence="1">
        <name>Zn(2+)</name>
        <dbReference type="ChEBI" id="CHEBI:29105"/>
    </cofactor>
</comment>
<keyword evidence="16" id="KW-1185">Reference proteome</keyword>
<dbReference type="InterPro" id="IPR004387">
    <property type="entry name" value="Pept_M50_Zn"/>
</dbReference>
<dbReference type="Proteomes" id="UP000006727">
    <property type="component" value="Chromosome 19"/>
</dbReference>
<dbReference type="OrthoDB" id="445896at2759"/>
<dbReference type="EnsemblPlants" id="Pp3c19_19130V3.1">
    <property type="protein sequence ID" value="PAC:32939004.CDS.1"/>
    <property type="gene ID" value="Pp3c19_19130"/>
</dbReference>
<keyword evidence="6" id="KW-0378">Hydrolase</keyword>
<evidence type="ECO:0000256" key="4">
    <source>
        <dbReference type="ARBA" id="ARBA00022670"/>
    </source>
</evidence>
<evidence type="ECO:0000256" key="12">
    <source>
        <dbReference type="SAM" id="Phobius"/>
    </source>
</evidence>
<keyword evidence="4" id="KW-0645">Protease</keyword>
<comment type="similarity">
    <text evidence="3">Belongs to the peptidase M50A family.</text>
</comment>
<dbReference type="Gramene" id="Pp3c19_19130V3.2">
    <property type="protein sequence ID" value="PAC:32939005.CDS.1"/>
    <property type="gene ID" value="Pp3c19_19130"/>
</dbReference>
<reference evidence="14 16" key="2">
    <citation type="journal article" date="2018" name="Plant J.">
        <title>The Physcomitrella patens chromosome-scale assembly reveals moss genome structure and evolution.</title>
        <authorList>
            <person name="Lang D."/>
            <person name="Ullrich K.K."/>
            <person name="Murat F."/>
            <person name="Fuchs J."/>
            <person name="Jenkins J."/>
            <person name="Haas F.B."/>
            <person name="Piednoel M."/>
            <person name="Gundlach H."/>
            <person name="Van Bel M."/>
            <person name="Meyberg R."/>
            <person name="Vives C."/>
            <person name="Morata J."/>
            <person name="Symeonidi A."/>
            <person name="Hiss M."/>
            <person name="Muchero W."/>
            <person name="Kamisugi Y."/>
            <person name="Saleh O."/>
            <person name="Blanc G."/>
            <person name="Decker E.L."/>
            <person name="van Gessel N."/>
            <person name="Grimwood J."/>
            <person name="Hayes R.D."/>
            <person name="Graham S.W."/>
            <person name="Gunter L.E."/>
            <person name="McDaniel S.F."/>
            <person name="Hoernstein S.N.W."/>
            <person name="Larsson A."/>
            <person name="Li F.W."/>
            <person name="Perroud P.F."/>
            <person name="Phillips J."/>
            <person name="Ranjan P."/>
            <person name="Rokshar D.S."/>
            <person name="Rothfels C.J."/>
            <person name="Schneider L."/>
            <person name="Shu S."/>
            <person name="Stevenson D.W."/>
            <person name="Thummler F."/>
            <person name="Tillich M."/>
            <person name="Villarreal Aguilar J.C."/>
            <person name="Widiez T."/>
            <person name="Wong G.K."/>
            <person name="Wymore A."/>
            <person name="Zhang Y."/>
            <person name="Zimmer A.D."/>
            <person name="Quatrano R.S."/>
            <person name="Mayer K.F.X."/>
            <person name="Goodstein D."/>
            <person name="Casacuberta J.M."/>
            <person name="Vandepoele K."/>
            <person name="Reski R."/>
            <person name="Cuming A.C."/>
            <person name="Tuskan G.A."/>
            <person name="Maumus F."/>
            <person name="Salse J."/>
            <person name="Schmutz J."/>
            <person name="Rensing S.A."/>
        </authorList>
    </citation>
    <scope>NUCLEOTIDE SEQUENCE [LARGE SCALE GENOMIC DNA]</scope>
    <source>
        <strain evidence="15 16">cv. Gransden 2004</strain>
    </source>
</reference>
<dbReference type="GO" id="GO:0009507">
    <property type="term" value="C:chloroplast"/>
    <property type="evidence" value="ECO:0000318"/>
    <property type="project" value="GO_Central"/>
</dbReference>
<dbReference type="InterPro" id="IPR041489">
    <property type="entry name" value="PDZ_6"/>
</dbReference>
<keyword evidence="8 12" id="KW-1133">Transmembrane helix</keyword>
<keyword evidence="10 12" id="KW-0472">Membrane</keyword>
<dbReference type="InterPro" id="IPR008915">
    <property type="entry name" value="Peptidase_M50"/>
</dbReference>
<evidence type="ECO:0000256" key="2">
    <source>
        <dbReference type="ARBA" id="ARBA00004141"/>
    </source>
</evidence>
<gene>
    <name evidence="15" type="primary">LOC112296154</name>
    <name evidence="14" type="ORF">PHYPA_024315</name>
</gene>
<dbReference type="PANTHER" id="PTHR42837:SF2">
    <property type="entry name" value="MEMBRANE METALLOPROTEASE ARASP2, CHLOROPLASTIC-RELATED"/>
    <property type="match status" value="1"/>
</dbReference>
<dbReference type="InterPro" id="IPR036034">
    <property type="entry name" value="PDZ_sf"/>
</dbReference>
<feature type="domain" description="PDZ" evidence="13">
    <location>
        <begin position="295"/>
        <end position="342"/>
    </location>
</feature>
<dbReference type="Gene3D" id="2.30.42.10">
    <property type="match status" value="1"/>
</dbReference>
<dbReference type="GO" id="GO:0006508">
    <property type="term" value="P:proteolysis"/>
    <property type="evidence" value="ECO:0007669"/>
    <property type="project" value="UniProtKB-KW"/>
</dbReference>